<dbReference type="RefSeq" id="WP_152568547.1">
    <property type="nucleotide sequence ID" value="NZ_JACEIP010000002.1"/>
</dbReference>
<dbReference type="InterPro" id="IPR009057">
    <property type="entry name" value="Homeodomain-like_sf"/>
</dbReference>
<keyword evidence="3" id="KW-0804">Transcription</keyword>
<dbReference type="Proteomes" id="UP000530514">
    <property type="component" value="Unassembled WGS sequence"/>
</dbReference>
<name>A0A7W1X7S8_9BACL</name>
<dbReference type="OrthoDB" id="509229at2"/>
<comment type="caution">
    <text evidence="6">The sequence shown here is derived from an EMBL/GenBank/DDBJ whole genome shotgun (WGS) entry which is preliminary data.</text>
</comment>
<keyword evidence="2 4" id="KW-0238">DNA-binding</keyword>
<protein>
    <submittedName>
        <fullName evidence="6">TetR/AcrR family transcriptional regulator</fullName>
    </submittedName>
</protein>
<keyword evidence="7" id="KW-1185">Reference proteome</keyword>
<evidence type="ECO:0000256" key="4">
    <source>
        <dbReference type="PROSITE-ProRule" id="PRU00335"/>
    </source>
</evidence>
<accession>A0A7W1X7S8</accession>
<feature type="domain" description="HTH tetR-type" evidence="5">
    <location>
        <begin position="1"/>
        <end position="60"/>
    </location>
</feature>
<dbReference type="PRINTS" id="PR00455">
    <property type="entry name" value="HTHTETR"/>
</dbReference>
<evidence type="ECO:0000256" key="3">
    <source>
        <dbReference type="ARBA" id="ARBA00023163"/>
    </source>
</evidence>
<gene>
    <name evidence="6" type="ORF">H1164_01815</name>
</gene>
<keyword evidence="1" id="KW-0805">Transcription regulation</keyword>
<proteinExistence type="predicted"/>
<dbReference type="PANTHER" id="PTHR47506:SF6">
    <property type="entry name" value="HTH-TYPE TRANSCRIPTIONAL REPRESSOR NEMR"/>
    <property type="match status" value="1"/>
</dbReference>
<reference evidence="6 7" key="1">
    <citation type="submission" date="2020-07" db="EMBL/GenBank/DDBJ databases">
        <authorList>
            <person name="Feng H."/>
        </authorList>
    </citation>
    <scope>NUCLEOTIDE SEQUENCE [LARGE SCALE GENOMIC DNA]</scope>
    <source>
        <strain evidence="7">s-11</strain>
    </source>
</reference>
<dbReference type="AlphaFoldDB" id="A0A7W1X7S8"/>
<dbReference type="EMBL" id="JACEIP010000002">
    <property type="protein sequence ID" value="MBA4541643.1"/>
    <property type="molecule type" value="Genomic_DNA"/>
</dbReference>
<evidence type="ECO:0000256" key="1">
    <source>
        <dbReference type="ARBA" id="ARBA00023015"/>
    </source>
</evidence>
<dbReference type="SUPFAM" id="SSF46689">
    <property type="entry name" value="Homeodomain-like"/>
    <property type="match status" value="1"/>
</dbReference>
<dbReference type="PANTHER" id="PTHR47506">
    <property type="entry name" value="TRANSCRIPTIONAL REGULATORY PROTEIN"/>
    <property type="match status" value="1"/>
</dbReference>
<dbReference type="Gene3D" id="1.10.10.60">
    <property type="entry name" value="Homeodomain-like"/>
    <property type="match status" value="1"/>
</dbReference>
<dbReference type="GO" id="GO:0003677">
    <property type="term" value="F:DNA binding"/>
    <property type="evidence" value="ECO:0007669"/>
    <property type="project" value="UniProtKB-UniRule"/>
</dbReference>
<evidence type="ECO:0000313" key="7">
    <source>
        <dbReference type="Proteomes" id="UP000530514"/>
    </source>
</evidence>
<evidence type="ECO:0000313" key="6">
    <source>
        <dbReference type="EMBL" id="MBA4541643.1"/>
    </source>
</evidence>
<evidence type="ECO:0000259" key="5">
    <source>
        <dbReference type="PROSITE" id="PS50977"/>
    </source>
</evidence>
<organism evidence="6 7">
    <name type="scientific">Thermoactinomyces daqus</name>
    <dbReference type="NCBI Taxonomy" id="1329516"/>
    <lineage>
        <taxon>Bacteria</taxon>
        <taxon>Bacillati</taxon>
        <taxon>Bacillota</taxon>
        <taxon>Bacilli</taxon>
        <taxon>Bacillales</taxon>
        <taxon>Thermoactinomycetaceae</taxon>
        <taxon>Thermoactinomyces</taxon>
    </lineage>
</organism>
<sequence>MTREKLKAAALKHFAKSGYEGTSLAAIAKEVGIKPPSVYAFFSGKDDLLLTVFDEAMEELQHELLRAGGHLHGHNMKEKLFSLLKSFVHFQMHNEQKITFIRRTLLFPPEHLKERLSAKYSEMNNLLSKTVHTIFAEDPCGGHDPDIRMQTYLCLLDGIFLHMFLNDDHNQLCDRIHNIRKTAWSGLAASGDL</sequence>
<dbReference type="PROSITE" id="PS50977">
    <property type="entry name" value="HTH_TETR_2"/>
    <property type="match status" value="1"/>
</dbReference>
<dbReference type="InterPro" id="IPR001647">
    <property type="entry name" value="HTH_TetR"/>
</dbReference>
<evidence type="ECO:0000256" key="2">
    <source>
        <dbReference type="ARBA" id="ARBA00023125"/>
    </source>
</evidence>
<feature type="DNA-binding region" description="H-T-H motif" evidence="4">
    <location>
        <begin position="23"/>
        <end position="42"/>
    </location>
</feature>
<dbReference type="Pfam" id="PF00440">
    <property type="entry name" value="TetR_N"/>
    <property type="match status" value="1"/>
</dbReference>
<dbReference type="Gene3D" id="1.10.357.10">
    <property type="entry name" value="Tetracycline Repressor, domain 2"/>
    <property type="match status" value="1"/>
</dbReference>